<dbReference type="GO" id="GO:0006351">
    <property type="term" value="P:DNA-templated transcription"/>
    <property type="evidence" value="ECO:0007669"/>
    <property type="project" value="TreeGrafter"/>
</dbReference>
<proteinExistence type="inferred from homology"/>
<gene>
    <name evidence="6" type="primary">gcvA_3</name>
    <name evidence="6" type="ORF">A6302_01677</name>
</gene>
<dbReference type="Gene3D" id="3.40.190.10">
    <property type="entry name" value="Periplasmic binding protein-like II"/>
    <property type="match status" value="2"/>
</dbReference>
<dbReference type="InterPro" id="IPR005119">
    <property type="entry name" value="LysR_subst-bd"/>
</dbReference>
<dbReference type="PANTHER" id="PTHR30537">
    <property type="entry name" value="HTH-TYPE TRANSCRIPTIONAL REGULATOR"/>
    <property type="match status" value="1"/>
</dbReference>
<reference evidence="6 7" key="1">
    <citation type="submission" date="2016-07" db="EMBL/GenBank/DDBJ databases">
        <title>Draft Genome Sequence of Methylobrevis pamukkalensis PK2.</title>
        <authorList>
            <person name="Vasilenko O.V."/>
            <person name="Doronina N.V."/>
            <person name="Shmareva M.N."/>
            <person name="Tarlachkov S.V."/>
            <person name="Mustakhimov I."/>
            <person name="Trotsenko Y.A."/>
        </authorList>
    </citation>
    <scope>NUCLEOTIDE SEQUENCE [LARGE SCALE GENOMIC DNA]</scope>
    <source>
        <strain evidence="6 7">PK2</strain>
    </source>
</reference>
<name>A0A1E3H5A7_9HYPH</name>
<evidence type="ECO:0000256" key="3">
    <source>
        <dbReference type="ARBA" id="ARBA00023125"/>
    </source>
</evidence>
<dbReference type="InterPro" id="IPR036390">
    <property type="entry name" value="WH_DNA-bd_sf"/>
</dbReference>
<dbReference type="Pfam" id="PF00126">
    <property type="entry name" value="HTH_1"/>
    <property type="match status" value="1"/>
</dbReference>
<dbReference type="AlphaFoldDB" id="A0A1E3H5A7"/>
<evidence type="ECO:0000313" key="7">
    <source>
        <dbReference type="Proteomes" id="UP000094622"/>
    </source>
</evidence>
<comment type="caution">
    <text evidence="6">The sequence shown here is derived from an EMBL/GenBank/DDBJ whole genome shotgun (WGS) entry which is preliminary data.</text>
</comment>
<dbReference type="PANTHER" id="PTHR30537:SF74">
    <property type="entry name" value="HTH-TYPE TRANSCRIPTIONAL REGULATOR TRPI"/>
    <property type="match status" value="1"/>
</dbReference>
<dbReference type="CDD" id="cd08432">
    <property type="entry name" value="PBP2_GcdR_TrpI_HvrB_AmpR_like"/>
    <property type="match status" value="1"/>
</dbReference>
<organism evidence="6 7">
    <name type="scientific">Methylobrevis pamukkalensis</name>
    <dbReference type="NCBI Taxonomy" id="1439726"/>
    <lineage>
        <taxon>Bacteria</taxon>
        <taxon>Pseudomonadati</taxon>
        <taxon>Pseudomonadota</taxon>
        <taxon>Alphaproteobacteria</taxon>
        <taxon>Hyphomicrobiales</taxon>
        <taxon>Pleomorphomonadaceae</taxon>
        <taxon>Methylobrevis</taxon>
    </lineage>
</organism>
<dbReference type="SUPFAM" id="SSF46785">
    <property type="entry name" value="Winged helix' DNA-binding domain"/>
    <property type="match status" value="1"/>
</dbReference>
<dbReference type="GO" id="GO:0003700">
    <property type="term" value="F:DNA-binding transcription factor activity"/>
    <property type="evidence" value="ECO:0007669"/>
    <property type="project" value="InterPro"/>
</dbReference>
<dbReference type="Proteomes" id="UP000094622">
    <property type="component" value="Unassembled WGS sequence"/>
</dbReference>
<keyword evidence="3" id="KW-0238">DNA-binding</keyword>
<evidence type="ECO:0000256" key="2">
    <source>
        <dbReference type="ARBA" id="ARBA00023015"/>
    </source>
</evidence>
<dbReference type="Gene3D" id="1.10.10.10">
    <property type="entry name" value="Winged helix-like DNA-binding domain superfamily/Winged helix DNA-binding domain"/>
    <property type="match status" value="1"/>
</dbReference>
<dbReference type="SUPFAM" id="SSF53850">
    <property type="entry name" value="Periplasmic binding protein-like II"/>
    <property type="match status" value="1"/>
</dbReference>
<feature type="domain" description="HTH lysR-type" evidence="5">
    <location>
        <begin position="1"/>
        <end position="32"/>
    </location>
</feature>
<protein>
    <submittedName>
        <fullName evidence="6">Glycine cleavage system transcriptional activator</fullName>
    </submittedName>
</protein>
<dbReference type="InterPro" id="IPR036388">
    <property type="entry name" value="WH-like_DNA-bd_sf"/>
</dbReference>
<dbReference type="GO" id="GO:0043565">
    <property type="term" value="F:sequence-specific DNA binding"/>
    <property type="evidence" value="ECO:0007669"/>
    <property type="project" value="TreeGrafter"/>
</dbReference>
<keyword evidence="7" id="KW-1185">Reference proteome</keyword>
<dbReference type="InterPro" id="IPR000847">
    <property type="entry name" value="LysR_HTH_N"/>
</dbReference>
<dbReference type="PROSITE" id="PS50931">
    <property type="entry name" value="HTH_LYSR"/>
    <property type="match status" value="1"/>
</dbReference>
<keyword evidence="2" id="KW-0805">Transcription regulation</keyword>
<dbReference type="Pfam" id="PF03466">
    <property type="entry name" value="LysR_substrate"/>
    <property type="match status" value="1"/>
</dbReference>
<dbReference type="InterPro" id="IPR058163">
    <property type="entry name" value="LysR-type_TF_proteobact-type"/>
</dbReference>
<evidence type="ECO:0000259" key="5">
    <source>
        <dbReference type="PROSITE" id="PS50931"/>
    </source>
</evidence>
<evidence type="ECO:0000313" key="6">
    <source>
        <dbReference type="EMBL" id="ODN70976.1"/>
    </source>
</evidence>
<dbReference type="PATRIC" id="fig|1439726.3.peg.1771"/>
<comment type="similarity">
    <text evidence="1">Belongs to the LysR transcriptional regulatory family.</text>
</comment>
<accession>A0A1E3H5A7</accession>
<evidence type="ECO:0000256" key="1">
    <source>
        <dbReference type="ARBA" id="ARBA00009437"/>
    </source>
</evidence>
<dbReference type="EMBL" id="MCRJ01000033">
    <property type="protein sequence ID" value="ODN70976.1"/>
    <property type="molecule type" value="Genomic_DNA"/>
</dbReference>
<keyword evidence="4" id="KW-0804">Transcription</keyword>
<evidence type="ECO:0000256" key="4">
    <source>
        <dbReference type="ARBA" id="ARBA00023163"/>
    </source>
</evidence>
<sequence>MTPTAISHQIRQLEAELGLALFERRNRQVVPTAAARMLLPALTTAFDGMAGAVAAVTRRPARQVATLSATVAFTARLLVPHAGGFRKLHPEWDLRLHAADEPVDLAGGEADAAIRYGRGDYPGLATLPLVRDRIAPVASPHLGLTDPGDLATATLLHFEWPTGTPKACDPTWREWGARAGIDLGDAAGGITFNDEGSVIQAALAGHGVALLSLVLVDAELRSGALVQPFGPVLDGQRFDLVYPERAEARRSVVVLREWLAAALGDLTTTGGA</sequence>